<proteinExistence type="predicted"/>
<feature type="domain" description="GIY-YIG" evidence="1">
    <location>
        <begin position="12"/>
        <end position="91"/>
    </location>
</feature>
<dbReference type="SUPFAM" id="SSF47781">
    <property type="entry name" value="RuvA domain 2-like"/>
    <property type="match status" value="1"/>
</dbReference>
<sequence>MINREDIKNVKDLPGVYIWKGKNGEILYVGKAKKLHSRMMQYFNFNNSNSYKTGKLRDKIFSFETIICNSEREAFILERKLIDKYRPFYNVLFPTNLSFPYIKIKLLTNNLEIKISNHYKKQKNTIYFGPLPNNKNFNPLVKYLTHILLSNEGLFVVNNDYKYWKNKYDEAVNIINHPFKFLLNLREKIKKANDNLDFELAKLYADVIDVFSFNHDEQNVFIKSNKKIDVIGTAIYNNILFITVLFYRDGMWINQHNFAYEINSSVSDLLEEFINTYYRINEIPETVLISDDFKNINIENIFFSLPKTKLYINMLNFANQNAKNSIEDKFAKFSKNNSNIDIQEQLSNILKVNCNNIVIFDNSFQINTNIVCGAACVYQHGEINTKMSRHFFHQVNYSRNADVEYMFLTISKYLKLFNNYPNILIVDGSIQQVNEAKKATKLFNLDIPIFGLVKNENHQTNYLISSEGEEINVNNKDVFNFLVKMQFEVDRYAKKFYNHKEIESSLENDLLKIKGIGSKTLEILKKNFKTFENINNASLDELKKVVGLPLAKKILANRF</sequence>
<dbReference type="InterPro" id="IPR047296">
    <property type="entry name" value="GIY-YIG_UvrC_Cho"/>
</dbReference>
<dbReference type="PANTHER" id="PTHR30562">
    <property type="entry name" value="UVRC/OXIDOREDUCTASE"/>
    <property type="match status" value="1"/>
</dbReference>
<evidence type="ECO:0000259" key="2">
    <source>
        <dbReference type="PROSITE" id="PS50165"/>
    </source>
</evidence>
<keyword evidence="4" id="KW-1185">Reference proteome</keyword>
<reference evidence="3" key="1">
    <citation type="submission" date="2021-11" db="EMBL/GenBank/DDBJ databases">
        <title>The first genome sequence of unculturable Mycoplasma faucium obtained by de novo assembly of metagenomic reads.</title>
        <authorList>
            <person name="Sabat A.J."/>
            <person name="Bathoorn E."/>
            <person name="Akkerboom V."/>
            <person name="Friedrich A.W."/>
        </authorList>
    </citation>
    <scope>NUCLEOTIDE SEQUENCE [LARGE SCALE GENOMIC DNA]</scope>
    <source>
        <strain evidence="3">UMCG-MFM1</strain>
    </source>
</reference>
<dbReference type="InterPro" id="IPR001162">
    <property type="entry name" value="UvrC_RNase_H_dom"/>
</dbReference>
<dbReference type="PANTHER" id="PTHR30562:SF1">
    <property type="entry name" value="UVRABC SYSTEM PROTEIN C"/>
    <property type="match status" value="1"/>
</dbReference>
<name>A0ABZ2TL45_9BACT</name>
<dbReference type="Proteomes" id="UP001622612">
    <property type="component" value="Chromosome"/>
</dbReference>
<dbReference type="InterPro" id="IPR000305">
    <property type="entry name" value="GIY-YIG_endonuc"/>
</dbReference>
<dbReference type="Gene3D" id="3.40.1440.10">
    <property type="entry name" value="GIY-YIG endonuclease"/>
    <property type="match status" value="1"/>
</dbReference>
<dbReference type="Gene3D" id="3.30.420.340">
    <property type="entry name" value="UvrC, RNAse H endonuclease domain"/>
    <property type="match status" value="1"/>
</dbReference>
<gene>
    <name evidence="3" type="ORF">LQ356_03185</name>
</gene>
<evidence type="ECO:0000259" key="1">
    <source>
        <dbReference type="PROSITE" id="PS50164"/>
    </source>
</evidence>
<dbReference type="SUPFAM" id="SSF82771">
    <property type="entry name" value="GIY-YIG endonuclease"/>
    <property type="match status" value="1"/>
</dbReference>
<dbReference type="Pfam" id="PF14520">
    <property type="entry name" value="HHH_5"/>
    <property type="match status" value="1"/>
</dbReference>
<dbReference type="PROSITE" id="PS50165">
    <property type="entry name" value="UVRC"/>
    <property type="match status" value="1"/>
</dbReference>
<dbReference type="InterPro" id="IPR050066">
    <property type="entry name" value="UvrABC_protein_C"/>
</dbReference>
<accession>A0ABZ2TL45</accession>
<dbReference type="InterPro" id="IPR010994">
    <property type="entry name" value="RuvA_2-like"/>
</dbReference>
<evidence type="ECO:0000313" key="4">
    <source>
        <dbReference type="Proteomes" id="UP001622612"/>
    </source>
</evidence>
<dbReference type="CDD" id="cd10434">
    <property type="entry name" value="GIY-YIG_UvrC_Cho"/>
    <property type="match status" value="1"/>
</dbReference>
<dbReference type="Pfam" id="PF01541">
    <property type="entry name" value="GIY-YIG"/>
    <property type="match status" value="1"/>
</dbReference>
<feature type="domain" description="UvrC family homology region profile" evidence="2">
    <location>
        <begin position="230"/>
        <end position="438"/>
    </location>
</feature>
<dbReference type="Pfam" id="PF08459">
    <property type="entry name" value="UvrC_RNaseH_dom"/>
    <property type="match status" value="1"/>
</dbReference>
<dbReference type="SMART" id="SM00465">
    <property type="entry name" value="GIYc"/>
    <property type="match status" value="1"/>
</dbReference>
<dbReference type="InterPro" id="IPR035901">
    <property type="entry name" value="GIY-YIG_endonuc_sf"/>
</dbReference>
<evidence type="ECO:0000313" key="3">
    <source>
        <dbReference type="EMBL" id="WYM97178.1"/>
    </source>
</evidence>
<dbReference type="InterPro" id="IPR038476">
    <property type="entry name" value="UvrC_RNase_H_dom_sf"/>
</dbReference>
<dbReference type="PROSITE" id="PS50164">
    <property type="entry name" value="GIY_YIG"/>
    <property type="match status" value="1"/>
</dbReference>
<protein>
    <submittedName>
        <fullName evidence="3">GIY-YIG nuclease family protein</fullName>
    </submittedName>
</protein>
<dbReference type="EMBL" id="CP088155">
    <property type="protein sequence ID" value="WYM97178.1"/>
    <property type="molecule type" value="Genomic_DNA"/>
</dbReference>
<dbReference type="Pfam" id="PF22920">
    <property type="entry name" value="UvrC_RNaseH"/>
    <property type="match status" value="1"/>
</dbReference>
<dbReference type="RefSeq" id="WP_405311477.1">
    <property type="nucleotide sequence ID" value="NZ_CP088155.1"/>
</dbReference>
<organism evidence="3 4">
    <name type="scientific">Metamycoplasma faucium</name>
    <dbReference type="NCBI Taxonomy" id="56142"/>
    <lineage>
        <taxon>Bacteria</taxon>
        <taxon>Bacillati</taxon>
        <taxon>Mycoplasmatota</taxon>
        <taxon>Mycoplasmoidales</taxon>
        <taxon>Metamycoplasmataceae</taxon>
        <taxon>Metamycoplasma</taxon>
    </lineage>
</organism>
<dbReference type="Gene3D" id="1.10.150.20">
    <property type="entry name" value="5' to 3' exonuclease, C-terminal subdomain"/>
    <property type="match status" value="1"/>
</dbReference>